<organism evidence="3 4">
    <name type="scientific">Coemansia reversa (strain ATCC 12441 / NRRL 1564)</name>
    <dbReference type="NCBI Taxonomy" id="763665"/>
    <lineage>
        <taxon>Eukaryota</taxon>
        <taxon>Fungi</taxon>
        <taxon>Fungi incertae sedis</taxon>
        <taxon>Zoopagomycota</taxon>
        <taxon>Kickxellomycotina</taxon>
        <taxon>Kickxellomycetes</taxon>
        <taxon>Kickxellales</taxon>
        <taxon>Kickxellaceae</taxon>
        <taxon>Coemansia</taxon>
    </lineage>
</organism>
<dbReference type="AlphaFoldDB" id="A0A2G5BBC1"/>
<keyword evidence="1" id="KW-0175">Coiled coil</keyword>
<accession>A0A2G5BBC1</accession>
<dbReference type="OrthoDB" id="2195113at2759"/>
<dbReference type="PANTHER" id="PTHR31027">
    <property type="entry name" value="NUCLEAR SEGREGATION PROTEIN BFR1"/>
    <property type="match status" value="1"/>
</dbReference>
<dbReference type="STRING" id="763665.A0A2G5BBC1"/>
<feature type="region of interest" description="Disordered" evidence="2">
    <location>
        <begin position="327"/>
        <end position="359"/>
    </location>
</feature>
<protein>
    <recommendedName>
        <fullName evidence="5">Nuclear segregation protein Bfr1</fullName>
    </recommendedName>
</protein>
<proteinExistence type="predicted"/>
<name>A0A2G5BBC1_COERN</name>
<dbReference type="GO" id="GO:0005783">
    <property type="term" value="C:endoplasmic reticulum"/>
    <property type="evidence" value="ECO:0007669"/>
    <property type="project" value="TreeGrafter"/>
</dbReference>
<dbReference type="GO" id="GO:1990904">
    <property type="term" value="C:ribonucleoprotein complex"/>
    <property type="evidence" value="ECO:0007669"/>
    <property type="project" value="TreeGrafter"/>
</dbReference>
<feature type="compositionally biased region" description="Polar residues" evidence="2">
    <location>
        <begin position="8"/>
        <end position="21"/>
    </location>
</feature>
<feature type="region of interest" description="Disordered" evidence="2">
    <location>
        <begin position="1"/>
        <end position="33"/>
    </location>
</feature>
<feature type="region of interest" description="Disordered" evidence="2">
    <location>
        <begin position="51"/>
        <end position="73"/>
    </location>
</feature>
<gene>
    <name evidence="3" type="ORF">COEREDRAFT_81285</name>
</gene>
<evidence type="ECO:0000313" key="3">
    <source>
        <dbReference type="EMBL" id="PIA16300.1"/>
    </source>
</evidence>
<dbReference type="EMBL" id="KZ303500">
    <property type="protein sequence ID" value="PIA16300.1"/>
    <property type="molecule type" value="Genomic_DNA"/>
</dbReference>
<evidence type="ECO:0000256" key="1">
    <source>
        <dbReference type="SAM" id="Coils"/>
    </source>
</evidence>
<sequence length="474" mass="53460">MGEMAPDSTAQISSEPRTTASAEKARPLRPNIEQHKKQLAEFDTKIANLRKEQDEVRRGLGESNTRRGPYAEERNKLVASLQEIRTEQNNLRKSRGKVFDRQASLTASIRKKTAELKAQQSKLTYKSIEEIDREITKKEKQIESGQLKIVEERRLASEIPSLRRAKKLVEQVATAQKAIDQEVAELAKIDAELGDTNAQALGDEHERLQNELDGLRASQDVGQKQRDSLLSKRARIMKELDSAWDEKRALQDEHRKNNNAFYHWQQEERKLRALKEKGERVQRQREERLAVAQARREEAEVPAFQDEINTCNTLIAYLGGFVSSTANGGRSEGSRSENNTRPSSAASSTRETDSSEHVPAGMVAVKKTGGEESYFAGTSDKSRKKHNQRKDSRAIGTKADVLKLPLVVAEQFLELRVDIPTNTIGIAAALKSLAVRKQQFIDQQPKATEEKKRKVEEEISKLMSEMNVDEKIAA</sequence>
<feature type="coiled-coil region" evidence="1">
    <location>
        <begin position="128"/>
        <end position="218"/>
    </location>
</feature>
<dbReference type="GO" id="GO:0003729">
    <property type="term" value="F:mRNA binding"/>
    <property type="evidence" value="ECO:0007669"/>
    <property type="project" value="TreeGrafter"/>
</dbReference>
<keyword evidence="4" id="KW-1185">Reference proteome</keyword>
<evidence type="ECO:0008006" key="5">
    <source>
        <dbReference type="Google" id="ProtNLM"/>
    </source>
</evidence>
<evidence type="ECO:0000313" key="4">
    <source>
        <dbReference type="Proteomes" id="UP000242474"/>
    </source>
</evidence>
<feature type="region of interest" description="Disordered" evidence="2">
    <location>
        <begin position="373"/>
        <end position="393"/>
    </location>
</feature>
<dbReference type="GO" id="GO:0042175">
    <property type="term" value="C:nuclear outer membrane-endoplasmic reticulum membrane network"/>
    <property type="evidence" value="ECO:0007669"/>
    <property type="project" value="TreeGrafter"/>
</dbReference>
<feature type="compositionally biased region" description="Basic and acidic residues" evidence="2">
    <location>
        <begin position="51"/>
        <end position="60"/>
    </location>
</feature>
<feature type="compositionally biased region" description="Polar residues" evidence="2">
    <location>
        <begin position="336"/>
        <end position="349"/>
    </location>
</feature>
<evidence type="ECO:0000256" key="2">
    <source>
        <dbReference type="SAM" id="MobiDB-lite"/>
    </source>
</evidence>
<dbReference type="PANTHER" id="PTHR31027:SF2">
    <property type="entry name" value="LEBERCILIN DOMAIN-CONTAINING PROTEIN"/>
    <property type="match status" value="1"/>
</dbReference>
<dbReference type="Proteomes" id="UP000242474">
    <property type="component" value="Unassembled WGS sequence"/>
</dbReference>
<dbReference type="InterPro" id="IPR039604">
    <property type="entry name" value="Bfr1"/>
</dbReference>
<dbReference type="GO" id="GO:0008298">
    <property type="term" value="P:intracellular mRNA localization"/>
    <property type="evidence" value="ECO:0007669"/>
    <property type="project" value="TreeGrafter"/>
</dbReference>
<reference evidence="3 4" key="1">
    <citation type="journal article" date="2015" name="Genome Biol. Evol.">
        <title>Phylogenomic analyses indicate that early fungi evolved digesting cell walls of algal ancestors of land plants.</title>
        <authorList>
            <person name="Chang Y."/>
            <person name="Wang S."/>
            <person name="Sekimoto S."/>
            <person name="Aerts A.L."/>
            <person name="Choi C."/>
            <person name="Clum A."/>
            <person name="LaButti K.M."/>
            <person name="Lindquist E.A."/>
            <person name="Yee Ngan C."/>
            <person name="Ohm R.A."/>
            <person name="Salamov A.A."/>
            <person name="Grigoriev I.V."/>
            <person name="Spatafora J.W."/>
            <person name="Berbee M.L."/>
        </authorList>
    </citation>
    <scope>NUCLEOTIDE SEQUENCE [LARGE SCALE GENOMIC DNA]</scope>
    <source>
        <strain evidence="3 4">NRRL 1564</strain>
    </source>
</reference>